<dbReference type="eggNOG" id="COG0452">
    <property type="taxonomic scope" value="Bacteria"/>
</dbReference>
<accession>W7XVN4</accession>
<proteinExistence type="predicted"/>
<dbReference type="SUPFAM" id="SSF52507">
    <property type="entry name" value="Homo-oligomeric flavin-containing Cys decarboxylases, HFCD"/>
    <property type="match status" value="1"/>
</dbReference>
<evidence type="ECO:0000259" key="1">
    <source>
        <dbReference type="Pfam" id="PF02441"/>
    </source>
</evidence>
<dbReference type="AlphaFoldDB" id="W7XVN4"/>
<dbReference type="PANTHER" id="PTHR14359">
    <property type="entry name" value="HOMO-OLIGOMERIC FLAVIN CONTAINING CYS DECARBOXYLASE FAMILY"/>
    <property type="match status" value="1"/>
</dbReference>
<dbReference type="InterPro" id="IPR036551">
    <property type="entry name" value="Flavin_trans-like"/>
</dbReference>
<evidence type="ECO:0000313" key="2">
    <source>
        <dbReference type="EMBL" id="GAF02225.1"/>
    </source>
</evidence>
<dbReference type="GO" id="GO:0071513">
    <property type="term" value="C:phosphopantothenoylcysteine decarboxylase complex"/>
    <property type="evidence" value="ECO:0007669"/>
    <property type="project" value="TreeGrafter"/>
</dbReference>
<dbReference type="Proteomes" id="UP000019402">
    <property type="component" value="Unassembled WGS sequence"/>
</dbReference>
<dbReference type="InterPro" id="IPR003382">
    <property type="entry name" value="Flavoprotein"/>
</dbReference>
<comment type="caution">
    <text evidence="2">The sequence shown here is derived from an EMBL/GenBank/DDBJ whole genome shotgun (WGS) entry which is preliminary data.</text>
</comment>
<sequence>MVIAPATANTMGKMAHAIADNLLVTTYLSARCPVFVAPTMDLDMYLHPANQRNMTILQQDGVHIIEAETGELASGLSGKGRMLNRKAL</sequence>
<dbReference type="GO" id="GO:0010181">
    <property type="term" value="F:FMN binding"/>
    <property type="evidence" value="ECO:0007669"/>
    <property type="project" value="TreeGrafter"/>
</dbReference>
<keyword evidence="3" id="KW-1185">Reference proteome</keyword>
<reference evidence="2 3" key="1">
    <citation type="journal article" date="2014" name="Genome Announc.">
        <title>Draft Genome Sequence of Cytophaga fermentans JCM 21142T, a Facultative Anaerobe Isolated from Marine Mud.</title>
        <authorList>
            <person name="Starns D."/>
            <person name="Oshima K."/>
            <person name="Suda W."/>
            <person name="Iino T."/>
            <person name="Yuki M."/>
            <person name="Inoue J."/>
            <person name="Kitamura K."/>
            <person name="Iida T."/>
            <person name="Darby A."/>
            <person name="Hattori M."/>
            <person name="Ohkuma M."/>
        </authorList>
    </citation>
    <scope>NUCLEOTIDE SEQUENCE [LARGE SCALE GENOMIC DNA]</scope>
    <source>
        <strain evidence="2 3">JCM 21142</strain>
    </source>
</reference>
<evidence type="ECO:0000313" key="3">
    <source>
        <dbReference type="Proteomes" id="UP000019402"/>
    </source>
</evidence>
<dbReference type="GO" id="GO:0004633">
    <property type="term" value="F:phosphopantothenoylcysteine decarboxylase activity"/>
    <property type="evidence" value="ECO:0007669"/>
    <property type="project" value="TreeGrafter"/>
</dbReference>
<gene>
    <name evidence="2" type="ORF">JCM21142_3854</name>
</gene>
<dbReference type="PANTHER" id="PTHR14359:SF6">
    <property type="entry name" value="PHOSPHOPANTOTHENOYLCYSTEINE DECARBOXYLASE"/>
    <property type="match status" value="1"/>
</dbReference>
<protein>
    <submittedName>
        <fullName evidence="2">Epidermin decarboxylase</fullName>
    </submittedName>
</protein>
<dbReference type="Pfam" id="PF02441">
    <property type="entry name" value="Flavoprotein"/>
    <property type="match status" value="1"/>
</dbReference>
<dbReference type="GO" id="GO:0015937">
    <property type="term" value="P:coenzyme A biosynthetic process"/>
    <property type="evidence" value="ECO:0007669"/>
    <property type="project" value="TreeGrafter"/>
</dbReference>
<dbReference type="EMBL" id="BAMD01000007">
    <property type="protein sequence ID" value="GAF02225.1"/>
    <property type="molecule type" value="Genomic_DNA"/>
</dbReference>
<name>W7XVN4_9BACT</name>
<organism evidence="2 3">
    <name type="scientific">Saccharicrinis fermentans DSM 9555 = JCM 21142</name>
    <dbReference type="NCBI Taxonomy" id="869213"/>
    <lineage>
        <taxon>Bacteria</taxon>
        <taxon>Pseudomonadati</taxon>
        <taxon>Bacteroidota</taxon>
        <taxon>Bacteroidia</taxon>
        <taxon>Marinilabiliales</taxon>
        <taxon>Marinilabiliaceae</taxon>
        <taxon>Saccharicrinis</taxon>
    </lineage>
</organism>
<feature type="domain" description="Flavoprotein" evidence="1">
    <location>
        <begin position="1"/>
        <end position="57"/>
    </location>
</feature>
<dbReference type="Gene3D" id="3.40.50.1950">
    <property type="entry name" value="Flavin prenyltransferase-like"/>
    <property type="match status" value="1"/>
</dbReference>